<dbReference type="InterPro" id="IPR008983">
    <property type="entry name" value="Tumour_necrosis_fac-like_dom"/>
</dbReference>
<dbReference type="Gene3D" id="2.60.120.40">
    <property type="match status" value="1"/>
</dbReference>
<reference evidence="1 2" key="1">
    <citation type="submission" date="2018-07" db="EMBL/GenBank/DDBJ databases">
        <title>Genomic Encyclopedia of Type Strains, Phase IV (KMG-IV): sequencing the most valuable type-strain genomes for metagenomic binning, comparative biology and taxonomic classification.</title>
        <authorList>
            <person name="Goeker M."/>
        </authorList>
    </citation>
    <scope>NUCLEOTIDE SEQUENCE [LARGE SCALE GENOMIC DNA]</scope>
    <source>
        <strain evidence="1 2">DSM 25281</strain>
    </source>
</reference>
<dbReference type="AlphaFoldDB" id="A0A370G2J1"/>
<gene>
    <name evidence="1" type="ORF">DFR59_12030</name>
</gene>
<sequence length="175" mass="19576">MYLDYDNEGKCIECPDVKKHRKDGKHKNRRESAFRAINTKAQPVEANQTVKVYFDREEFDLGHEYEPCPSVFEPRNDGVYLITTTVGFQPESFNENYRARVEFRINGQPFEAADNDFWGTGVPYANAVAVTAILKLEADDTVEVFVQSSVAGSILASVPGSGVNSFSGARLVDLR</sequence>
<proteinExistence type="predicted"/>
<accession>A0A370G2J1</accession>
<dbReference type="SUPFAM" id="SSF49842">
    <property type="entry name" value="TNF-like"/>
    <property type="match status" value="1"/>
</dbReference>
<dbReference type="EMBL" id="QQAY01000020">
    <property type="protein sequence ID" value="RDI37932.1"/>
    <property type="molecule type" value="Genomic_DNA"/>
</dbReference>
<organism evidence="1 2">
    <name type="scientific">Falsibacillus pallidus</name>
    <dbReference type="NCBI Taxonomy" id="493781"/>
    <lineage>
        <taxon>Bacteria</taxon>
        <taxon>Bacillati</taxon>
        <taxon>Bacillota</taxon>
        <taxon>Bacilli</taxon>
        <taxon>Bacillales</taxon>
        <taxon>Bacillaceae</taxon>
        <taxon>Falsibacillus</taxon>
    </lineage>
</organism>
<evidence type="ECO:0008006" key="3">
    <source>
        <dbReference type="Google" id="ProtNLM"/>
    </source>
</evidence>
<protein>
    <recommendedName>
        <fullName evidence="3">C1q domain-containing protein</fullName>
    </recommendedName>
</protein>
<keyword evidence="2" id="KW-1185">Reference proteome</keyword>
<evidence type="ECO:0000313" key="1">
    <source>
        <dbReference type="EMBL" id="RDI37932.1"/>
    </source>
</evidence>
<dbReference type="Proteomes" id="UP000255326">
    <property type="component" value="Unassembled WGS sequence"/>
</dbReference>
<evidence type="ECO:0000313" key="2">
    <source>
        <dbReference type="Proteomes" id="UP000255326"/>
    </source>
</evidence>
<comment type="caution">
    <text evidence="1">The sequence shown here is derived from an EMBL/GenBank/DDBJ whole genome shotgun (WGS) entry which is preliminary data.</text>
</comment>
<name>A0A370G2J1_9BACI</name>
<dbReference type="RefSeq" id="WP_245948529.1">
    <property type="nucleotide sequence ID" value="NZ_QQAY01000020.1"/>
</dbReference>